<protein>
    <submittedName>
        <fullName evidence="7">Lipopolysaccharide biosynthesis protein</fullName>
    </submittedName>
</protein>
<feature type="transmembrane region" description="Helical" evidence="6">
    <location>
        <begin position="158"/>
        <end position="179"/>
    </location>
</feature>
<feature type="transmembrane region" description="Helical" evidence="6">
    <location>
        <begin position="303"/>
        <end position="330"/>
    </location>
</feature>
<evidence type="ECO:0000256" key="1">
    <source>
        <dbReference type="ARBA" id="ARBA00004651"/>
    </source>
</evidence>
<organism evidence="7 8">
    <name type="scientific">Aquimarina rubra</name>
    <dbReference type="NCBI Taxonomy" id="1920033"/>
    <lineage>
        <taxon>Bacteria</taxon>
        <taxon>Pseudomonadati</taxon>
        <taxon>Bacteroidota</taxon>
        <taxon>Flavobacteriia</taxon>
        <taxon>Flavobacteriales</taxon>
        <taxon>Flavobacteriaceae</taxon>
        <taxon>Aquimarina</taxon>
    </lineage>
</organism>
<keyword evidence="4 6" id="KW-1133">Transmembrane helix</keyword>
<evidence type="ECO:0000256" key="2">
    <source>
        <dbReference type="ARBA" id="ARBA00022475"/>
    </source>
</evidence>
<dbReference type="InterPro" id="IPR002797">
    <property type="entry name" value="Polysacc_synth"/>
</dbReference>
<dbReference type="PANTHER" id="PTHR30250">
    <property type="entry name" value="PST FAMILY PREDICTED COLANIC ACID TRANSPORTER"/>
    <property type="match status" value="1"/>
</dbReference>
<evidence type="ECO:0000256" key="3">
    <source>
        <dbReference type="ARBA" id="ARBA00022692"/>
    </source>
</evidence>
<feature type="transmembrane region" description="Helical" evidence="6">
    <location>
        <begin position="62"/>
        <end position="85"/>
    </location>
</feature>
<evidence type="ECO:0000313" key="8">
    <source>
        <dbReference type="Proteomes" id="UP001597319"/>
    </source>
</evidence>
<feature type="transmembrane region" description="Helical" evidence="6">
    <location>
        <begin position="185"/>
        <end position="209"/>
    </location>
</feature>
<dbReference type="Proteomes" id="UP001597319">
    <property type="component" value="Unassembled WGS sequence"/>
</dbReference>
<evidence type="ECO:0000256" key="6">
    <source>
        <dbReference type="SAM" id="Phobius"/>
    </source>
</evidence>
<keyword evidence="8" id="KW-1185">Reference proteome</keyword>
<feature type="transmembrane region" description="Helical" evidence="6">
    <location>
        <begin position="367"/>
        <end position="387"/>
    </location>
</feature>
<feature type="transmembrane region" description="Helical" evidence="6">
    <location>
        <begin position="128"/>
        <end position="146"/>
    </location>
</feature>
<feature type="transmembrane region" description="Helical" evidence="6">
    <location>
        <begin position="230"/>
        <end position="249"/>
    </location>
</feature>
<keyword evidence="3 6" id="KW-0812">Transmembrane</keyword>
<keyword evidence="2" id="KW-1003">Cell membrane</keyword>
<reference evidence="8" key="1">
    <citation type="journal article" date="2019" name="Int. J. Syst. Evol. Microbiol.">
        <title>The Global Catalogue of Microorganisms (GCM) 10K type strain sequencing project: providing services to taxonomists for standard genome sequencing and annotation.</title>
        <authorList>
            <consortium name="The Broad Institute Genomics Platform"/>
            <consortium name="The Broad Institute Genome Sequencing Center for Infectious Disease"/>
            <person name="Wu L."/>
            <person name="Ma J."/>
        </authorList>
    </citation>
    <scope>NUCLEOTIDE SEQUENCE [LARGE SCALE GENOMIC DNA]</scope>
    <source>
        <strain evidence="8">KCTC 52274</strain>
    </source>
</reference>
<dbReference type="Pfam" id="PF01943">
    <property type="entry name" value="Polysacc_synt"/>
    <property type="match status" value="1"/>
</dbReference>
<dbReference type="InterPro" id="IPR050833">
    <property type="entry name" value="Poly_Biosynth_Transport"/>
</dbReference>
<feature type="transmembrane region" description="Helical" evidence="6">
    <location>
        <begin position="26"/>
        <end position="50"/>
    </location>
</feature>
<dbReference type="PANTHER" id="PTHR30250:SF11">
    <property type="entry name" value="O-ANTIGEN TRANSPORTER-RELATED"/>
    <property type="match status" value="1"/>
</dbReference>
<keyword evidence="5 6" id="KW-0472">Membrane</keyword>
<feature type="transmembrane region" description="Helical" evidence="6">
    <location>
        <begin position="393"/>
        <end position="412"/>
    </location>
</feature>
<sequence length="421" mass="47894">MLNYVIQNYFKRIKKSSRDNKILKNAVIYSIGNYSSKFIAIVIFPIVVTYLGLEDTGKLDLIVSTITILATVLSLQIGEAIYRWFNTNDLKEQQISFSNGIIVLAGMVLFTTVIYVLGYFFYHFPKDLWTLSYLILITNIVLNIFFQLLRGLGQVTRFTVVGIIKSVMYTALSLLVVIFTKDKLYNVLCVLLLSNIVGIILTIWGFDFFKFYRRAEIGVLNLVKLIKYSIPLILNALSWISFFAMNKYIIALNLELNDNGIFAVAEKLAIGVFFIGMFYYYSLQDHCLSSTDFKKEGAFFKKIVLRTILLIIVAISALLIVLWIIMPILFPNLVISMKYLPFLAFANLFIVLSSYFGITYNYKKKTMAMAITSFAGLILSLVLSTILVSPFGLYGVCIAILIGSVLVFLIRLKYTITFFKT</sequence>
<name>A0ABW5LIY2_9FLAO</name>
<evidence type="ECO:0000256" key="4">
    <source>
        <dbReference type="ARBA" id="ARBA00022989"/>
    </source>
</evidence>
<feature type="transmembrane region" description="Helical" evidence="6">
    <location>
        <begin position="261"/>
        <end position="282"/>
    </location>
</feature>
<gene>
    <name evidence="7" type="ORF">ACFSR1_19215</name>
</gene>
<evidence type="ECO:0000313" key="7">
    <source>
        <dbReference type="EMBL" id="MFD2564818.1"/>
    </source>
</evidence>
<feature type="transmembrane region" description="Helical" evidence="6">
    <location>
        <begin position="342"/>
        <end position="360"/>
    </location>
</feature>
<feature type="transmembrane region" description="Helical" evidence="6">
    <location>
        <begin position="97"/>
        <end position="122"/>
    </location>
</feature>
<proteinExistence type="predicted"/>
<evidence type="ECO:0000256" key="5">
    <source>
        <dbReference type="ARBA" id="ARBA00023136"/>
    </source>
</evidence>
<dbReference type="RefSeq" id="WP_378294675.1">
    <property type="nucleotide sequence ID" value="NZ_JBHULE010000027.1"/>
</dbReference>
<accession>A0ABW5LIY2</accession>
<comment type="subcellular location">
    <subcellularLocation>
        <location evidence="1">Cell membrane</location>
        <topology evidence="1">Multi-pass membrane protein</topology>
    </subcellularLocation>
</comment>
<comment type="caution">
    <text evidence="7">The sequence shown here is derived from an EMBL/GenBank/DDBJ whole genome shotgun (WGS) entry which is preliminary data.</text>
</comment>
<dbReference type="EMBL" id="JBHULE010000027">
    <property type="protein sequence ID" value="MFD2564818.1"/>
    <property type="molecule type" value="Genomic_DNA"/>
</dbReference>